<evidence type="ECO:0000313" key="1">
    <source>
        <dbReference type="EMBL" id="VVA95575.1"/>
    </source>
</evidence>
<dbReference type="Proteomes" id="UP000489600">
    <property type="component" value="Unassembled WGS sequence"/>
</dbReference>
<dbReference type="EMBL" id="CABITT030000002">
    <property type="protein sequence ID" value="VVA95575.1"/>
    <property type="molecule type" value="Genomic_DNA"/>
</dbReference>
<evidence type="ECO:0000313" key="2">
    <source>
        <dbReference type="Proteomes" id="UP000489600"/>
    </source>
</evidence>
<sequence length="63" mass="7162">MMHNRKVEAEDLAPIVVYFHGTVCDPDPIQAAGQCRFEVNNDNYPRCDCKTVGQDHQCECMAF</sequence>
<organism evidence="1 2">
    <name type="scientific">Arabis nemorensis</name>
    <dbReference type="NCBI Taxonomy" id="586526"/>
    <lineage>
        <taxon>Eukaryota</taxon>
        <taxon>Viridiplantae</taxon>
        <taxon>Streptophyta</taxon>
        <taxon>Embryophyta</taxon>
        <taxon>Tracheophyta</taxon>
        <taxon>Spermatophyta</taxon>
        <taxon>Magnoliopsida</taxon>
        <taxon>eudicotyledons</taxon>
        <taxon>Gunneridae</taxon>
        <taxon>Pentapetalae</taxon>
        <taxon>rosids</taxon>
        <taxon>malvids</taxon>
        <taxon>Brassicales</taxon>
        <taxon>Brassicaceae</taxon>
        <taxon>Arabideae</taxon>
        <taxon>Arabis</taxon>
    </lineage>
</organism>
<comment type="caution">
    <text evidence="1">The sequence shown here is derived from an EMBL/GenBank/DDBJ whole genome shotgun (WGS) entry which is preliminary data.</text>
</comment>
<dbReference type="AlphaFoldDB" id="A0A565B468"/>
<keyword evidence="2" id="KW-1185">Reference proteome</keyword>
<name>A0A565B468_9BRAS</name>
<dbReference type="OrthoDB" id="1106866at2759"/>
<proteinExistence type="predicted"/>
<accession>A0A565B468</accession>
<reference evidence="1" key="1">
    <citation type="submission" date="2019-07" db="EMBL/GenBank/DDBJ databases">
        <authorList>
            <person name="Dittberner H."/>
        </authorList>
    </citation>
    <scope>NUCLEOTIDE SEQUENCE [LARGE SCALE GENOMIC DNA]</scope>
</reference>
<gene>
    <name evidence="1" type="ORF">ANE_LOCUS6020</name>
</gene>
<protein>
    <submittedName>
        <fullName evidence="1">Uncharacterized protein</fullName>
    </submittedName>
</protein>